<keyword evidence="2" id="KW-1185">Reference proteome</keyword>
<proteinExistence type="predicted"/>
<evidence type="ECO:0000313" key="2">
    <source>
        <dbReference type="Proteomes" id="UP000641025"/>
    </source>
</evidence>
<comment type="caution">
    <text evidence="1">The sequence shown here is derived from an EMBL/GenBank/DDBJ whole genome shotgun (WGS) entry which is preliminary data.</text>
</comment>
<protein>
    <recommendedName>
        <fullName evidence="3">CopG family transcriptional regulator</fullName>
    </recommendedName>
</protein>
<reference evidence="1 2" key="1">
    <citation type="submission" date="2020-12" db="EMBL/GenBank/DDBJ databases">
        <title>Geomonas sp. Red259, isolated from paddy soil.</title>
        <authorList>
            <person name="Xu Z."/>
            <person name="Zhang Z."/>
            <person name="Masuda Y."/>
            <person name="Itoh H."/>
            <person name="Senoo K."/>
        </authorList>
    </citation>
    <scope>NUCLEOTIDE SEQUENCE [LARGE SCALE GENOMIC DNA]</scope>
    <source>
        <strain evidence="1 2">Red259</strain>
    </source>
</reference>
<dbReference type="Proteomes" id="UP000641025">
    <property type="component" value="Unassembled WGS sequence"/>
</dbReference>
<organism evidence="1 2">
    <name type="scientific">Geomonas propionica</name>
    <dbReference type="NCBI Taxonomy" id="2798582"/>
    <lineage>
        <taxon>Bacteria</taxon>
        <taxon>Pseudomonadati</taxon>
        <taxon>Thermodesulfobacteriota</taxon>
        <taxon>Desulfuromonadia</taxon>
        <taxon>Geobacterales</taxon>
        <taxon>Geobacteraceae</taxon>
        <taxon>Geomonas</taxon>
    </lineage>
</organism>
<dbReference type="EMBL" id="JAEMHK010000015">
    <property type="protein sequence ID" value="MBJ6802068.1"/>
    <property type="molecule type" value="Genomic_DNA"/>
</dbReference>
<dbReference type="RefSeq" id="WP_199396545.1">
    <property type="nucleotide sequence ID" value="NZ_JAEMHK010000015.1"/>
</dbReference>
<accession>A0ABS0YVW1</accession>
<gene>
    <name evidence="1" type="ORF">JFN90_18225</name>
</gene>
<evidence type="ECO:0008006" key="3">
    <source>
        <dbReference type="Google" id="ProtNLM"/>
    </source>
</evidence>
<sequence>MQQKKIFTHLSTIVDPSETVFSITMETILLAITQRLGEKALALNADELLLAREEVRIAIDHHLDEQEYINIGLDTWEITRTL</sequence>
<name>A0ABS0YVW1_9BACT</name>
<evidence type="ECO:0000313" key="1">
    <source>
        <dbReference type="EMBL" id="MBJ6802068.1"/>
    </source>
</evidence>